<dbReference type="InterPro" id="IPR039425">
    <property type="entry name" value="RNA_pol_sigma-70-like"/>
</dbReference>
<dbReference type="PANTHER" id="PTHR43133">
    <property type="entry name" value="RNA POLYMERASE ECF-TYPE SIGMA FACTO"/>
    <property type="match status" value="1"/>
</dbReference>
<reference evidence="7 8" key="1">
    <citation type="submission" date="2021-07" db="EMBL/GenBank/DDBJ databases">
        <title>Isolation and characterization of bacteria from a gold mining with a capacity of golden bioaccumulation.</title>
        <authorList>
            <person name="Yang X.J."/>
        </authorList>
    </citation>
    <scope>NUCLEOTIDE SEQUENCE [LARGE SCALE GENOMIC DNA]</scope>
    <source>
        <strain evidence="7 8">Au29</strain>
    </source>
</reference>
<evidence type="ECO:0000313" key="7">
    <source>
        <dbReference type="EMBL" id="QYC11866.1"/>
    </source>
</evidence>
<dbReference type="Pfam" id="PF08281">
    <property type="entry name" value="Sigma70_r4_2"/>
    <property type="match status" value="1"/>
</dbReference>
<evidence type="ECO:0000256" key="1">
    <source>
        <dbReference type="ARBA" id="ARBA00010641"/>
    </source>
</evidence>
<keyword evidence="2" id="KW-0805">Transcription regulation</keyword>
<evidence type="ECO:0000259" key="6">
    <source>
        <dbReference type="Pfam" id="PF08281"/>
    </source>
</evidence>
<dbReference type="Gene3D" id="1.10.10.10">
    <property type="entry name" value="Winged helix-like DNA-binding domain superfamily/Winged helix DNA-binding domain"/>
    <property type="match status" value="1"/>
</dbReference>
<dbReference type="SUPFAM" id="SSF88946">
    <property type="entry name" value="Sigma2 domain of RNA polymerase sigma factors"/>
    <property type="match status" value="1"/>
</dbReference>
<dbReference type="InterPro" id="IPR013249">
    <property type="entry name" value="RNA_pol_sigma70_r4_t2"/>
</dbReference>
<name>A0ABX8TKV6_9CAUL</name>
<keyword evidence="3" id="KW-0731">Sigma factor</keyword>
<dbReference type="SUPFAM" id="SSF88659">
    <property type="entry name" value="Sigma3 and sigma4 domains of RNA polymerase sigma factors"/>
    <property type="match status" value="1"/>
</dbReference>
<dbReference type="GeneID" id="94375190"/>
<organism evidence="7 8">
    <name type="scientific">Brevundimonas nasdae</name>
    <dbReference type="NCBI Taxonomy" id="172043"/>
    <lineage>
        <taxon>Bacteria</taxon>
        <taxon>Pseudomonadati</taxon>
        <taxon>Pseudomonadota</taxon>
        <taxon>Alphaproteobacteria</taxon>
        <taxon>Caulobacterales</taxon>
        <taxon>Caulobacteraceae</taxon>
        <taxon>Brevundimonas</taxon>
    </lineage>
</organism>
<dbReference type="InterPro" id="IPR013324">
    <property type="entry name" value="RNA_pol_sigma_r3/r4-like"/>
</dbReference>
<evidence type="ECO:0000256" key="2">
    <source>
        <dbReference type="ARBA" id="ARBA00023015"/>
    </source>
</evidence>
<dbReference type="CDD" id="cd06171">
    <property type="entry name" value="Sigma70_r4"/>
    <property type="match status" value="1"/>
</dbReference>
<proteinExistence type="inferred from homology"/>
<dbReference type="Proteomes" id="UP000824334">
    <property type="component" value="Chromosome"/>
</dbReference>
<protein>
    <submittedName>
        <fullName evidence="7">RNA polymerase sigma factor</fullName>
    </submittedName>
</protein>
<dbReference type="InterPro" id="IPR007627">
    <property type="entry name" value="RNA_pol_sigma70_r2"/>
</dbReference>
<gene>
    <name evidence="7" type="ORF">KWG56_07925</name>
</gene>
<dbReference type="PANTHER" id="PTHR43133:SF63">
    <property type="entry name" value="RNA POLYMERASE SIGMA FACTOR FECI-RELATED"/>
    <property type="match status" value="1"/>
</dbReference>
<keyword evidence="4" id="KW-0804">Transcription</keyword>
<dbReference type="NCBIfam" id="TIGR02937">
    <property type="entry name" value="sigma70-ECF"/>
    <property type="match status" value="1"/>
</dbReference>
<dbReference type="RefSeq" id="WP_201100231.1">
    <property type="nucleotide sequence ID" value="NZ_BAAAEE010000022.1"/>
</dbReference>
<dbReference type="InterPro" id="IPR036388">
    <property type="entry name" value="WH-like_DNA-bd_sf"/>
</dbReference>
<feature type="domain" description="RNA polymerase sigma factor 70 region 4 type 2" evidence="6">
    <location>
        <begin position="115"/>
        <end position="166"/>
    </location>
</feature>
<keyword evidence="8" id="KW-1185">Reference proteome</keyword>
<evidence type="ECO:0000313" key="8">
    <source>
        <dbReference type="Proteomes" id="UP000824334"/>
    </source>
</evidence>
<dbReference type="InterPro" id="IPR014284">
    <property type="entry name" value="RNA_pol_sigma-70_dom"/>
</dbReference>
<dbReference type="EMBL" id="CP080034">
    <property type="protein sequence ID" value="QYC11866.1"/>
    <property type="molecule type" value="Genomic_DNA"/>
</dbReference>
<evidence type="ECO:0000256" key="3">
    <source>
        <dbReference type="ARBA" id="ARBA00023082"/>
    </source>
</evidence>
<accession>A0ABX8TKV6</accession>
<evidence type="ECO:0000256" key="4">
    <source>
        <dbReference type="ARBA" id="ARBA00023163"/>
    </source>
</evidence>
<sequence>MTSPPTLVETYLLQRQAMTRFFQSRLGAEADVEDLVQELYLKVIALDAEQAQVQNPRAYLYRLASNLLIDRWRGWQRSRQRDTAWRDAAHVEGVTPEADGAPSPEAIVIDRDRLERIVRVVQKLPARTQSIFRLHKFDGVSHAEVAARLGISRSSVEKHMMDALRAITEKLER</sequence>
<dbReference type="InterPro" id="IPR013325">
    <property type="entry name" value="RNA_pol_sigma_r2"/>
</dbReference>
<dbReference type="Pfam" id="PF04542">
    <property type="entry name" value="Sigma70_r2"/>
    <property type="match status" value="1"/>
</dbReference>
<feature type="domain" description="RNA polymerase sigma-70 region 2" evidence="5">
    <location>
        <begin position="18"/>
        <end position="74"/>
    </location>
</feature>
<comment type="similarity">
    <text evidence="1">Belongs to the sigma-70 factor family. ECF subfamily.</text>
</comment>
<dbReference type="Gene3D" id="1.10.1740.10">
    <property type="match status" value="1"/>
</dbReference>
<evidence type="ECO:0000259" key="5">
    <source>
        <dbReference type="Pfam" id="PF04542"/>
    </source>
</evidence>